<dbReference type="Ensembl" id="ENSSFAT00005001249.1">
    <property type="protein sequence ID" value="ENSSFAP00005001188.1"/>
    <property type="gene ID" value="ENSSFAG00005000868.1"/>
</dbReference>
<feature type="transmembrane region" description="Helical" evidence="10">
    <location>
        <begin position="21"/>
        <end position="50"/>
    </location>
</feature>
<name>A0A672F5I2_SALFA</name>
<reference evidence="12" key="1">
    <citation type="submission" date="2019-06" db="EMBL/GenBank/DDBJ databases">
        <authorList>
            <consortium name="Wellcome Sanger Institute Data Sharing"/>
        </authorList>
    </citation>
    <scope>NUCLEOTIDE SEQUENCE [LARGE SCALE GENOMIC DNA]</scope>
</reference>
<evidence type="ECO:0000256" key="2">
    <source>
        <dbReference type="ARBA" id="ARBA00022475"/>
    </source>
</evidence>
<evidence type="ECO:0000256" key="8">
    <source>
        <dbReference type="ARBA" id="ARBA00023224"/>
    </source>
</evidence>
<keyword evidence="13" id="KW-1185">Reference proteome</keyword>
<dbReference type="PROSITE" id="PS50262">
    <property type="entry name" value="G_PROTEIN_RECEP_F1_2"/>
    <property type="match status" value="1"/>
</dbReference>
<organism evidence="12 13">
    <name type="scientific">Salarias fasciatus</name>
    <name type="common">Jewelled blenny</name>
    <name type="synonym">Blennius fasciatus</name>
    <dbReference type="NCBI Taxonomy" id="181472"/>
    <lineage>
        <taxon>Eukaryota</taxon>
        <taxon>Metazoa</taxon>
        <taxon>Chordata</taxon>
        <taxon>Craniata</taxon>
        <taxon>Vertebrata</taxon>
        <taxon>Euteleostomi</taxon>
        <taxon>Actinopterygii</taxon>
        <taxon>Neopterygii</taxon>
        <taxon>Teleostei</taxon>
        <taxon>Neoteleostei</taxon>
        <taxon>Acanthomorphata</taxon>
        <taxon>Ovalentaria</taxon>
        <taxon>Blenniimorphae</taxon>
        <taxon>Blenniiformes</taxon>
        <taxon>Blennioidei</taxon>
        <taxon>Blenniidae</taxon>
        <taxon>Salariinae</taxon>
        <taxon>Salarias</taxon>
    </lineage>
</organism>
<evidence type="ECO:0000256" key="6">
    <source>
        <dbReference type="ARBA" id="ARBA00023136"/>
    </source>
</evidence>
<keyword evidence="7 9" id="KW-0675">Receptor</keyword>
<evidence type="ECO:0000256" key="7">
    <source>
        <dbReference type="ARBA" id="ARBA00023170"/>
    </source>
</evidence>
<feature type="transmembrane region" description="Helical" evidence="10">
    <location>
        <begin position="229"/>
        <end position="250"/>
    </location>
</feature>
<feature type="domain" description="G-protein coupled receptors family 1 profile" evidence="11">
    <location>
        <begin position="42"/>
        <end position="278"/>
    </location>
</feature>
<evidence type="ECO:0000313" key="12">
    <source>
        <dbReference type="Ensembl" id="ENSSFAP00005001188.1"/>
    </source>
</evidence>
<dbReference type="GO" id="GO:0005886">
    <property type="term" value="C:plasma membrane"/>
    <property type="evidence" value="ECO:0007669"/>
    <property type="project" value="UniProtKB-SubCell"/>
</dbReference>
<evidence type="ECO:0000256" key="1">
    <source>
        <dbReference type="ARBA" id="ARBA00004651"/>
    </source>
</evidence>
<dbReference type="OMA" id="CATTIMI"/>
<keyword evidence="6 10" id="KW-0472">Membrane</keyword>
<feature type="transmembrane region" description="Helical" evidence="10">
    <location>
        <begin position="175"/>
        <end position="202"/>
    </location>
</feature>
<evidence type="ECO:0000259" key="11">
    <source>
        <dbReference type="PROSITE" id="PS50262"/>
    </source>
</evidence>
<reference evidence="12" key="3">
    <citation type="submission" date="2025-09" db="UniProtKB">
        <authorList>
            <consortium name="Ensembl"/>
        </authorList>
    </citation>
    <scope>IDENTIFICATION</scope>
</reference>
<evidence type="ECO:0000256" key="5">
    <source>
        <dbReference type="ARBA" id="ARBA00023040"/>
    </source>
</evidence>
<feature type="transmembrane region" description="Helical" evidence="10">
    <location>
        <begin position="62"/>
        <end position="83"/>
    </location>
</feature>
<dbReference type="Pfam" id="PF00001">
    <property type="entry name" value="7tm_1"/>
    <property type="match status" value="1"/>
</dbReference>
<keyword evidence="2" id="KW-1003">Cell membrane</keyword>
<dbReference type="AlphaFoldDB" id="A0A672F5I2"/>
<dbReference type="Proteomes" id="UP000472267">
    <property type="component" value="Chromosome 15"/>
</dbReference>
<dbReference type="PANTHER" id="PTHR24249">
    <property type="entry name" value="HISTAMINE RECEPTOR-RELATED G-PROTEIN COUPLED RECEPTOR"/>
    <property type="match status" value="1"/>
</dbReference>
<sequence>MVFTLNVTSYDPSLVSCKADYFIFCVLLYIFLISLTLVTVVGNLLVIISIIHFKQLHSPTNYLILSLAVADLLIGLLIFPLNMAFSVHFCMETMNVFCKLRYSLDYMISVTSILNLCCISVDRFYAVCQPLMYKSKITDQVVGLMITFAWLAAFIFGILAMAVITSFETCTEVCFSLICLICVLTYYVPSIVLISVYFNIYLVSQRQARSIQNTGPAPSKKERKATKTMSIVIGLFLLCWLPLFILFPIHTLNYISVILFEPFNWLAMSNSMLNPFIYAFFYKWFRSAFHMIVSGKILRSDLMEKQVCSPLSFCPRKESEQTCRKRFAV</sequence>
<dbReference type="SUPFAM" id="SSF81321">
    <property type="entry name" value="Family A G protein-coupled receptor-like"/>
    <property type="match status" value="1"/>
</dbReference>
<dbReference type="InterPro" id="IPR050569">
    <property type="entry name" value="TAAR"/>
</dbReference>
<proteinExistence type="inferred from homology"/>
<protein>
    <recommendedName>
        <fullName evidence="11">G-protein coupled receptors family 1 profile domain-containing protein</fullName>
    </recommendedName>
</protein>
<evidence type="ECO:0000256" key="10">
    <source>
        <dbReference type="SAM" id="Phobius"/>
    </source>
</evidence>
<dbReference type="SMART" id="SM01381">
    <property type="entry name" value="7TM_GPCR_Srsx"/>
    <property type="match status" value="1"/>
</dbReference>
<evidence type="ECO:0000256" key="9">
    <source>
        <dbReference type="RuleBase" id="RU000688"/>
    </source>
</evidence>
<comment type="subcellular location">
    <subcellularLocation>
        <location evidence="1">Cell membrane</location>
        <topology evidence="1">Multi-pass membrane protein</topology>
    </subcellularLocation>
</comment>
<evidence type="ECO:0000256" key="3">
    <source>
        <dbReference type="ARBA" id="ARBA00022692"/>
    </source>
</evidence>
<feature type="transmembrane region" description="Helical" evidence="10">
    <location>
        <begin position="262"/>
        <end position="281"/>
    </location>
</feature>
<dbReference type="Gene3D" id="1.20.1070.10">
    <property type="entry name" value="Rhodopsin 7-helix transmembrane proteins"/>
    <property type="match status" value="1"/>
</dbReference>
<comment type="similarity">
    <text evidence="9">Belongs to the G-protein coupled receptor 1 family.</text>
</comment>
<keyword evidence="4 10" id="KW-1133">Transmembrane helix</keyword>
<keyword evidence="5 9" id="KW-0297">G-protein coupled receptor</keyword>
<dbReference type="InParanoid" id="A0A672F5I2"/>
<evidence type="ECO:0000313" key="13">
    <source>
        <dbReference type="Proteomes" id="UP000472267"/>
    </source>
</evidence>
<feature type="transmembrane region" description="Helical" evidence="10">
    <location>
        <begin position="141"/>
        <end position="163"/>
    </location>
</feature>
<keyword evidence="3 9" id="KW-0812">Transmembrane</keyword>
<dbReference type="PRINTS" id="PR00237">
    <property type="entry name" value="GPCRRHODOPSN"/>
</dbReference>
<dbReference type="PANTHER" id="PTHR24249:SF415">
    <property type="entry name" value="TRACE AMINE-ASSOCIATED RECEPTOR 1"/>
    <property type="match status" value="1"/>
</dbReference>
<evidence type="ECO:0000256" key="4">
    <source>
        <dbReference type="ARBA" id="ARBA00022989"/>
    </source>
</evidence>
<accession>A0A672F5I2</accession>
<dbReference type="GO" id="GO:0001594">
    <property type="term" value="F:trace-amine receptor activity"/>
    <property type="evidence" value="ECO:0007669"/>
    <property type="project" value="TreeGrafter"/>
</dbReference>
<dbReference type="InterPro" id="IPR017452">
    <property type="entry name" value="GPCR_Rhodpsn_7TM"/>
</dbReference>
<dbReference type="PROSITE" id="PS00237">
    <property type="entry name" value="G_PROTEIN_RECEP_F1_1"/>
    <property type="match status" value="1"/>
</dbReference>
<keyword evidence="8 9" id="KW-0807">Transducer</keyword>
<dbReference type="InterPro" id="IPR000276">
    <property type="entry name" value="GPCR_Rhodpsn"/>
</dbReference>
<reference evidence="12" key="2">
    <citation type="submission" date="2025-08" db="UniProtKB">
        <authorList>
            <consortium name="Ensembl"/>
        </authorList>
    </citation>
    <scope>IDENTIFICATION</scope>
</reference>